<organism evidence="2 3">
    <name type="scientific">Geomonas anaerohicana</name>
    <dbReference type="NCBI Taxonomy" id="2798583"/>
    <lineage>
        <taxon>Bacteria</taxon>
        <taxon>Pseudomonadati</taxon>
        <taxon>Thermodesulfobacteriota</taxon>
        <taxon>Desulfuromonadia</taxon>
        <taxon>Geobacterales</taxon>
        <taxon>Geobacteraceae</taxon>
        <taxon>Geomonas</taxon>
    </lineage>
</organism>
<evidence type="ECO:0000313" key="3">
    <source>
        <dbReference type="Proteomes" id="UP000614714"/>
    </source>
</evidence>
<sequence>MKKQFVAVAAVAGLALGAAVAQGANSSGSSIVGSVHDLSNSGTGVAISDYGMTKSDPGKRLCAFCHSPHHSAETNQNLATTVNFLGGNGTVNAATGEVTGGTTAQYKIYAPLWSRTTNVGDYGTYVSQTFDPARQGKAYDPLIGPSRLCLSCHDGNIAVDSYYGATGAAATDTGDLFGGKSGGLGKSSIGIAGGIVGAGGGLTNDHPIGMRYSDYEGSTDPNGNPYELNQVTTKFPRTSGTPTNTIKSVLYTDPSDTNVNGFVTCASCHDVHNGTAVGNQPVAYDGQTAMKGFLLYGTQVGSAFCLTCHKK</sequence>
<evidence type="ECO:0000313" key="2">
    <source>
        <dbReference type="EMBL" id="MBJ6751535.1"/>
    </source>
</evidence>
<protein>
    <recommendedName>
        <fullName evidence="4">Doubled CXXCH motif domain-containing protein</fullName>
    </recommendedName>
</protein>
<name>A0ABS0YGW1_9BACT</name>
<gene>
    <name evidence="2" type="ORF">JFN91_15070</name>
</gene>
<evidence type="ECO:0008006" key="4">
    <source>
        <dbReference type="Google" id="ProtNLM"/>
    </source>
</evidence>
<dbReference type="Proteomes" id="UP000614714">
    <property type="component" value="Unassembled WGS sequence"/>
</dbReference>
<accession>A0ABS0YGW1</accession>
<dbReference type="InterPro" id="IPR036280">
    <property type="entry name" value="Multihaem_cyt_sf"/>
</dbReference>
<feature type="signal peptide" evidence="1">
    <location>
        <begin position="1"/>
        <end position="23"/>
    </location>
</feature>
<dbReference type="SUPFAM" id="SSF48695">
    <property type="entry name" value="Multiheme cytochromes"/>
    <property type="match status" value="2"/>
</dbReference>
<keyword evidence="1" id="KW-0732">Signal</keyword>
<evidence type="ECO:0000256" key="1">
    <source>
        <dbReference type="SAM" id="SignalP"/>
    </source>
</evidence>
<comment type="caution">
    <text evidence="2">The sequence shown here is derived from an EMBL/GenBank/DDBJ whole genome shotgun (WGS) entry which is preliminary data.</text>
</comment>
<reference evidence="2 3" key="1">
    <citation type="submission" date="2020-12" db="EMBL/GenBank/DDBJ databases">
        <title>Geomonas sp. Red421, isolated from paddy soil.</title>
        <authorList>
            <person name="Xu Z."/>
            <person name="Zhang Z."/>
            <person name="Masuda Y."/>
            <person name="Itoh H."/>
            <person name="Senoo K."/>
        </authorList>
    </citation>
    <scope>NUCLEOTIDE SEQUENCE [LARGE SCALE GENOMIC DNA]</scope>
    <source>
        <strain evidence="2 3">Red421</strain>
    </source>
</reference>
<proteinExistence type="predicted"/>
<dbReference type="RefSeq" id="WP_199390012.1">
    <property type="nucleotide sequence ID" value="NZ_JAEMHL010000008.1"/>
</dbReference>
<keyword evidence="3" id="KW-1185">Reference proteome</keyword>
<dbReference type="EMBL" id="JAEMHL010000008">
    <property type="protein sequence ID" value="MBJ6751535.1"/>
    <property type="molecule type" value="Genomic_DNA"/>
</dbReference>
<feature type="chain" id="PRO_5047250160" description="Doubled CXXCH motif domain-containing protein" evidence="1">
    <location>
        <begin position="24"/>
        <end position="311"/>
    </location>
</feature>